<evidence type="ECO:0000313" key="3">
    <source>
        <dbReference type="EMBL" id="KKM66264.1"/>
    </source>
</evidence>
<dbReference type="InterPro" id="IPR017947">
    <property type="entry name" value="AryldialkylPase_Zn-BS"/>
</dbReference>
<accession>A0A0F9J938</accession>
<dbReference type="InterPro" id="IPR032466">
    <property type="entry name" value="Metal_Hydrolase"/>
</dbReference>
<name>A0A0F9J938_9ZZZZ</name>
<proteinExistence type="predicted"/>
<evidence type="ECO:0008006" key="4">
    <source>
        <dbReference type="Google" id="ProtNLM"/>
    </source>
</evidence>
<feature type="non-terminal residue" evidence="3">
    <location>
        <position position="222"/>
    </location>
</feature>
<dbReference type="PANTHER" id="PTHR10819">
    <property type="entry name" value="PHOSPHOTRIESTERASE-RELATED"/>
    <property type="match status" value="1"/>
</dbReference>
<reference evidence="3" key="1">
    <citation type="journal article" date="2015" name="Nature">
        <title>Complex archaea that bridge the gap between prokaryotes and eukaryotes.</title>
        <authorList>
            <person name="Spang A."/>
            <person name="Saw J.H."/>
            <person name="Jorgensen S.L."/>
            <person name="Zaremba-Niedzwiedzka K."/>
            <person name="Martijn J."/>
            <person name="Lind A.E."/>
            <person name="van Eijk R."/>
            <person name="Schleper C."/>
            <person name="Guy L."/>
            <person name="Ettema T.J."/>
        </authorList>
    </citation>
    <scope>NUCLEOTIDE SEQUENCE</scope>
</reference>
<keyword evidence="1" id="KW-0479">Metal-binding</keyword>
<dbReference type="InterPro" id="IPR001559">
    <property type="entry name" value="Phosphotriesterase"/>
</dbReference>
<dbReference type="EMBL" id="LAZR01010568">
    <property type="protein sequence ID" value="KKM66264.1"/>
    <property type="molecule type" value="Genomic_DNA"/>
</dbReference>
<evidence type="ECO:0000256" key="2">
    <source>
        <dbReference type="ARBA" id="ARBA00022801"/>
    </source>
</evidence>
<sequence>MAVVNSVSGPLDTADLGFTLMHEHIIVQSPGVTSNFPVWDREQEIETAVGKVDDVMARGVKTLVDLTVGDWRDIPFVQEVVRRTGMQIIVATGIYYDVPRYFKGRTADHAAELFVRDIREGIVNTGVRAGIIKCAADEAGIDAQVEKMLRAAARAHRATGVPISTHTHAASQVGLKQQDIFEQEGVDLGRVIIGHSGDSDDINFLRRLVDRGSYIGMDRFGL</sequence>
<gene>
    <name evidence="3" type="ORF">LCGC14_1482960</name>
</gene>
<organism evidence="3">
    <name type="scientific">marine sediment metagenome</name>
    <dbReference type="NCBI Taxonomy" id="412755"/>
    <lineage>
        <taxon>unclassified sequences</taxon>
        <taxon>metagenomes</taxon>
        <taxon>ecological metagenomes</taxon>
    </lineage>
</organism>
<dbReference type="PROSITE" id="PS51347">
    <property type="entry name" value="PHOSPHOTRIESTERASE_2"/>
    <property type="match status" value="1"/>
</dbReference>
<keyword evidence="2" id="KW-0378">Hydrolase</keyword>
<comment type="caution">
    <text evidence="3">The sequence shown here is derived from an EMBL/GenBank/DDBJ whole genome shotgun (WGS) entry which is preliminary data.</text>
</comment>
<dbReference type="PROSITE" id="PS01322">
    <property type="entry name" value="PHOSPHOTRIESTERASE_1"/>
    <property type="match status" value="1"/>
</dbReference>
<protein>
    <recommendedName>
        <fullName evidence="4">Phosphotriesterase-related protein</fullName>
    </recommendedName>
</protein>
<dbReference type="SUPFAM" id="SSF51556">
    <property type="entry name" value="Metallo-dependent hydrolases"/>
    <property type="match status" value="1"/>
</dbReference>
<dbReference type="GO" id="GO:0016788">
    <property type="term" value="F:hydrolase activity, acting on ester bonds"/>
    <property type="evidence" value="ECO:0007669"/>
    <property type="project" value="InterPro"/>
</dbReference>
<dbReference type="Pfam" id="PF02126">
    <property type="entry name" value="PTE"/>
    <property type="match status" value="1"/>
</dbReference>
<dbReference type="PANTHER" id="PTHR10819:SF3">
    <property type="entry name" value="PHOSPHOTRIESTERASE-RELATED PROTEIN"/>
    <property type="match status" value="1"/>
</dbReference>
<dbReference type="GO" id="GO:0008270">
    <property type="term" value="F:zinc ion binding"/>
    <property type="evidence" value="ECO:0007669"/>
    <property type="project" value="InterPro"/>
</dbReference>
<dbReference type="AlphaFoldDB" id="A0A0F9J938"/>
<dbReference type="Gene3D" id="3.20.20.140">
    <property type="entry name" value="Metal-dependent hydrolases"/>
    <property type="match status" value="1"/>
</dbReference>
<evidence type="ECO:0000256" key="1">
    <source>
        <dbReference type="ARBA" id="ARBA00022723"/>
    </source>
</evidence>